<dbReference type="AlphaFoldDB" id="A0A511B7B0"/>
<dbReference type="PANTHER" id="PTHR30537">
    <property type="entry name" value="HTH-TYPE TRANSCRIPTIONAL REGULATOR"/>
    <property type="match status" value="1"/>
</dbReference>
<keyword evidence="2" id="KW-0805">Transcription regulation</keyword>
<dbReference type="SUPFAM" id="SSF53850">
    <property type="entry name" value="Periplasmic binding protein-like II"/>
    <property type="match status" value="1"/>
</dbReference>
<dbReference type="RefSeq" id="WP_146860677.1">
    <property type="nucleotide sequence ID" value="NZ_BARK01000018.1"/>
</dbReference>
<reference evidence="6 7" key="1">
    <citation type="submission" date="2019-07" db="EMBL/GenBank/DDBJ databases">
        <title>Whole genome shotgun sequence of Gluconobacter kanchanaburiensis NBRC 103587.</title>
        <authorList>
            <person name="Hosoyama A."/>
            <person name="Uohara A."/>
            <person name="Ohji S."/>
            <person name="Ichikawa N."/>
        </authorList>
    </citation>
    <scope>NUCLEOTIDE SEQUENCE [LARGE SCALE GENOMIC DNA]</scope>
    <source>
        <strain evidence="6 7">NBRC 103587</strain>
    </source>
</reference>
<dbReference type="FunFam" id="1.10.10.10:FF:000001">
    <property type="entry name" value="LysR family transcriptional regulator"/>
    <property type="match status" value="1"/>
</dbReference>
<dbReference type="PROSITE" id="PS50931">
    <property type="entry name" value="HTH_LYSR"/>
    <property type="match status" value="1"/>
</dbReference>
<dbReference type="PANTHER" id="PTHR30537:SF71">
    <property type="entry name" value="TRANSCRIPTIONAL REGULATORY PROTEIN"/>
    <property type="match status" value="1"/>
</dbReference>
<feature type="domain" description="HTH lysR-type" evidence="5">
    <location>
        <begin position="1"/>
        <end position="60"/>
    </location>
</feature>
<dbReference type="GO" id="GO:0006351">
    <property type="term" value="P:DNA-templated transcription"/>
    <property type="evidence" value="ECO:0007669"/>
    <property type="project" value="TreeGrafter"/>
</dbReference>
<comment type="similarity">
    <text evidence="1">Belongs to the LysR transcriptional regulatory family.</text>
</comment>
<comment type="caution">
    <text evidence="6">The sequence shown here is derived from an EMBL/GenBank/DDBJ whole genome shotgun (WGS) entry which is preliminary data.</text>
</comment>
<proteinExistence type="inferred from homology"/>
<dbReference type="SUPFAM" id="SSF46785">
    <property type="entry name" value="Winged helix' DNA-binding domain"/>
    <property type="match status" value="1"/>
</dbReference>
<dbReference type="Gene3D" id="3.40.190.290">
    <property type="match status" value="1"/>
</dbReference>
<dbReference type="EMBL" id="BJVA01000006">
    <property type="protein sequence ID" value="GEK96234.1"/>
    <property type="molecule type" value="Genomic_DNA"/>
</dbReference>
<keyword evidence="4" id="KW-0804">Transcription</keyword>
<evidence type="ECO:0000313" key="6">
    <source>
        <dbReference type="EMBL" id="GEK96234.1"/>
    </source>
</evidence>
<dbReference type="InterPro" id="IPR058163">
    <property type="entry name" value="LysR-type_TF_proteobact-type"/>
</dbReference>
<protein>
    <submittedName>
        <fullName evidence="6">Transcriptional regulator</fullName>
    </submittedName>
</protein>
<accession>A0A511B7B0</accession>
<evidence type="ECO:0000256" key="3">
    <source>
        <dbReference type="ARBA" id="ARBA00023125"/>
    </source>
</evidence>
<sequence>MDNRFGEMKIFLRVVESGSFSEAARLSLTTPSTVSKLIGRLETRLGVRLVERSTRKLSVTPEGHAYYNRAQTLMTEIDDMESTLSQKTVQLQGTVRINASVAFGTLLLEPLLPAFWETYPDILIDLSLSDEMADLYLDRTDIAFRVGRLQDSSLMARHLGKVPRLIVGSPAYLKQFGRPETVDDLEHHHCLGFNFRRAAPVWPLQDRGRIVDRIIRGPLLANNGETVRRAAIGGAGLARLAEYHVREDLSEGRLVEVLTNSGTRDEEEIHALYQGGKQLPHRVRGVLDFMVPRLQARLRPVSGNL</sequence>
<evidence type="ECO:0000313" key="7">
    <source>
        <dbReference type="Proteomes" id="UP000321079"/>
    </source>
</evidence>
<dbReference type="Proteomes" id="UP000321079">
    <property type="component" value="Unassembled WGS sequence"/>
</dbReference>
<dbReference type="GO" id="GO:0003700">
    <property type="term" value="F:DNA-binding transcription factor activity"/>
    <property type="evidence" value="ECO:0007669"/>
    <property type="project" value="InterPro"/>
</dbReference>
<gene>
    <name evidence="6" type="ORF">GKA01_14310</name>
</gene>
<evidence type="ECO:0000256" key="2">
    <source>
        <dbReference type="ARBA" id="ARBA00023015"/>
    </source>
</evidence>
<name>A0A511B7B0_9PROT</name>
<dbReference type="Pfam" id="PF03466">
    <property type="entry name" value="LysR_substrate"/>
    <property type="match status" value="1"/>
</dbReference>
<dbReference type="FunFam" id="3.40.190.290:FF:000001">
    <property type="entry name" value="Transcriptional regulator, LysR family"/>
    <property type="match status" value="1"/>
</dbReference>
<evidence type="ECO:0000256" key="1">
    <source>
        <dbReference type="ARBA" id="ARBA00009437"/>
    </source>
</evidence>
<dbReference type="InterPro" id="IPR036390">
    <property type="entry name" value="WH_DNA-bd_sf"/>
</dbReference>
<dbReference type="InterPro" id="IPR036388">
    <property type="entry name" value="WH-like_DNA-bd_sf"/>
</dbReference>
<dbReference type="Gene3D" id="1.10.10.10">
    <property type="entry name" value="Winged helix-like DNA-binding domain superfamily/Winged helix DNA-binding domain"/>
    <property type="match status" value="1"/>
</dbReference>
<dbReference type="OrthoDB" id="9812435at2"/>
<dbReference type="Pfam" id="PF00126">
    <property type="entry name" value="HTH_1"/>
    <property type="match status" value="1"/>
</dbReference>
<evidence type="ECO:0000259" key="5">
    <source>
        <dbReference type="PROSITE" id="PS50931"/>
    </source>
</evidence>
<dbReference type="InterPro" id="IPR000847">
    <property type="entry name" value="LysR_HTH_N"/>
</dbReference>
<keyword evidence="7" id="KW-1185">Reference proteome</keyword>
<organism evidence="6 7">
    <name type="scientific">Gluconobacter kanchanaburiensis NBRC 103587</name>
    <dbReference type="NCBI Taxonomy" id="1307948"/>
    <lineage>
        <taxon>Bacteria</taxon>
        <taxon>Pseudomonadati</taxon>
        <taxon>Pseudomonadota</taxon>
        <taxon>Alphaproteobacteria</taxon>
        <taxon>Acetobacterales</taxon>
        <taxon>Acetobacteraceae</taxon>
        <taxon>Gluconobacter</taxon>
    </lineage>
</organism>
<dbReference type="GO" id="GO:0043565">
    <property type="term" value="F:sequence-specific DNA binding"/>
    <property type="evidence" value="ECO:0007669"/>
    <property type="project" value="TreeGrafter"/>
</dbReference>
<evidence type="ECO:0000256" key="4">
    <source>
        <dbReference type="ARBA" id="ARBA00023163"/>
    </source>
</evidence>
<dbReference type="InterPro" id="IPR005119">
    <property type="entry name" value="LysR_subst-bd"/>
</dbReference>
<keyword evidence="3" id="KW-0238">DNA-binding</keyword>